<keyword evidence="15" id="KW-0961">Cell wall biogenesis/degradation</keyword>
<comment type="caution">
    <text evidence="19">The sequence shown here is derived from an EMBL/GenBank/DDBJ whole genome shotgun (WGS) entry which is preliminary data.</text>
</comment>
<dbReference type="Gene3D" id="3.90.78.10">
    <property type="entry name" value="UDP-N-acetylenolpyruvoylglucosamine reductase, C-terminal domain"/>
    <property type="match status" value="1"/>
</dbReference>
<evidence type="ECO:0000259" key="18">
    <source>
        <dbReference type="PROSITE" id="PS51387"/>
    </source>
</evidence>
<evidence type="ECO:0000256" key="16">
    <source>
        <dbReference type="ARBA" id="ARBA00048914"/>
    </source>
</evidence>
<dbReference type="Proteomes" id="UP000321026">
    <property type="component" value="Unassembled WGS sequence"/>
</dbReference>
<dbReference type="GO" id="GO:0051301">
    <property type="term" value="P:cell division"/>
    <property type="evidence" value="ECO:0007669"/>
    <property type="project" value="UniProtKB-KW"/>
</dbReference>
<evidence type="ECO:0000313" key="19">
    <source>
        <dbReference type="EMBL" id="TXG75982.1"/>
    </source>
</evidence>
<comment type="function">
    <text evidence="2">Cell wall formation.</text>
</comment>
<sequence length="204" mass="21935">LAGAGVSFSLLGIQTARRNLSGLEFASGIPATVGGAVFMNAGANGRETCEALHEVSYVHADGRIQTFSRPELQFSYRHSPFQKMSGVIVSVLFRLVSQEGARLKQLQIVEHRMQTQPLREKSAGCIFRNPEGGMSAGALIDRCGLKGVQIGGAKVSEIHANFIVNVGGASSRDVEELISLIQSRVQERTGVFLRPEVRVIDGSL</sequence>
<evidence type="ECO:0000256" key="3">
    <source>
        <dbReference type="ARBA" id="ARBA00004496"/>
    </source>
</evidence>
<dbReference type="InterPro" id="IPR036635">
    <property type="entry name" value="MurB_C_sf"/>
</dbReference>
<keyword evidence="9" id="KW-0274">FAD</keyword>
<dbReference type="GO" id="GO:0008762">
    <property type="term" value="F:UDP-N-acetylmuramate dehydrogenase activity"/>
    <property type="evidence" value="ECO:0007669"/>
    <property type="project" value="UniProtKB-UniRule"/>
</dbReference>
<feature type="domain" description="FAD-binding PCMH-type" evidence="18">
    <location>
        <begin position="1"/>
        <end position="98"/>
    </location>
</feature>
<evidence type="ECO:0000256" key="7">
    <source>
        <dbReference type="ARBA" id="ARBA00022618"/>
    </source>
</evidence>
<dbReference type="PANTHER" id="PTHR21071">
    <property type="entry name" value="UDP-N-ACETYLENOLPYRUVOYLGLUCOSAMINE REDUCTASE"/>
    <property type="match status" value="1"/>
</dbReference>
<dbReference type="Pfam" id="PF02873">
    <property type="entry name" value="MurB_C"/>
    <property type="match status" value="1"/>
</dbReference>
<protein>
    <recommendedName>
        <fullName evidence="5 17">UDP-N-acetylmuramate dehydrogenase</fullName>
        <ecNumber evidence="5 17">1.3.1.98</ecNumber>
    </recommendedName>
</protein>
<dbReference type="GO" id="GO:0008360">
    <property type="term" value="P:regulation of cell shape"/>
    <property type="evidence" value="ECO:0007669"/>
    <property type="project" value="UniProtKB-KW"/>
</dbReference>
<dbReference type="UniPathway" id="UPA00219"/>
<dbReference type="GO" id="GO:0071949">
    <property type="term" value="F:FAD binding"/>
    <property type="evidence" value="ECO:0007669"/>
    <property type="project" value="InterPro"/>
</dbReference>
<keyword evidence="7" id="KW-0132">Cell division</keyword>
<dbReference type="InterPro" id="IPR003170">
    <property type="entry name" value="MurB"/>
</dbReference>
<evidence type="ECO:0000256" key="14">
    <source>
        <dbReference type="ARBA" id="ARBA00023306"/>
    </source>
</evidence>
<evidence type="ECO:0000256" key="9">
    <source>
        <dbReference type="ARBA" id="ARBA00022827"/>
    </source>
</evidence>
<reference evidence="19 20" key="1">
    <citation type="submission" date="2018-09" db="EMBL/GenBank/DDBJ databases">
        <title>Metagenome Assembled Genomes from an Advanced Water Purification Facility.</title>
        <authorList>
            <person name="Stamps B.W."/>
            <person name="Spear J.R."/>
        </authorList>
    </citation>
    <scope>NUCLEOTIDE SEQUENCE [LARGE SCALE GENOMIC DNA]</scope>
    <source>
        <strain evidence="19">Bin_63_2</strain>
    </source>
</reference>
<evidence type="ECO:0000256" key="10">
    <source>
        <dbReference type="ARBA" id="ARBA00022857"/>
    </source>
</evidence>
<organism evidence="19 20">
    <name type="scientific">Candidatus Dojkabacteria bacterium</name>
    <dbReference type="NCBI Taxonomy" id="2099670"/>
    <lineage>
        <taxon>Bacteria</taxon>
        <taxon>Candidatus Dojkabacteria</taxon>
    </lineage>
</organism>
<evidence type="ECO:0000256" key="5">
    <source>
        <dbReference type="ARBA" id="ARBA00012518"/>
    </source>
</evidence>
<dbReference type="GO" id="GO:0009252">
    <property type="term" value="P:peptidoglycan biosynthetic process"/>
    <property type="evidence" value="ECO:0007669"/>
    <property type="project" value="UniProtKB-UniRule"/>
</dbReference>
<keyword evidence="12" id="KW-0573">Peptidoglycan synthesis</keyword>
<keyword evidence="10" id="KW-0521">NADP</keyword>
<dbReference type="SUPFAM" id="SSF56194">
    <property type="entry name" value="Uridine diphospho-N-Acetylenolpyruvylglucosamine reductase, MurB, C-terminal domain"/>
    <property type="match status" value="1"/>
</dbReference>
<dbReference type="NCBIfam" id="TIGR00179">
    <property type="entry name" value="murB"/>
    <property type="match status" value="1"/>
</dbReference>
<comment type="subcellular location">
    <subcellularLocation>
        <location evidence="3">Cytoplasm</location>
    </subcellularLocation>
</comment>
<dbReference type="EC" id="1.3.1.98" evidence="5 17"/>
<gene>
    <name evidence="19" type="primary">murB</name>
    <name evidence="19" type="ORF">E6Q11_05670</name>
</gene>
<keyword evidence="13 19" id="KW-0560">Oxidoreductase</keyword>
<evidence type="ECO:0000256" key="12">
    <source>
        <dbReference type="ARBA" id="ARBA00022984"/>
    </source>
</evidence>
<dbReference type="SUPFAM" id="SSF56176">
    <property type="entry name" value="FAD-binding/transporter-associated domain-like"/>
    <property type="match status" value="1"/>
</dbReference>
<evidence type="ECO:0000256" key="2">
    <source>
        <dbReference type="ARBA" id="ARBA00003921"/>
    </source>
</evidence>
<dbReference type="HAMAP" id="MF_00037">
    <property type="entry name" value="MurB"/>
    <property type="match status" value="1"/>
</dbReference>
<keyword evidence="14" id="KW-0131">Cell cycle</keyword>
<dbReference type="Pfam" id="PF01565">
    <property type="entry name" value="FAD_binding_4"/>
    <property type="match status" value="1"/>
</dbReference>
<evidence type="ECO:0000313" key="20">
    <source>
        <dbReference type="Proteomes" id="UP000321026"/>
    </source>
</evidence>
<dbReference type="GO" id="GO:0005829">
    <property type="term" value="C:cytosol"/>
    <property type="evidence" value="ECO:0007669"/>
    <property type="project" value="TreeGrafter"/>
</dbReference>
<keyword evidence="6" id="KW-0963">Cytoplasm</keyword>
<comment type="pathway">
    <text evidence="4">Cell wall biogenesis; peptidoglycan biosynthesis.</text>
</comment>
<dbReference type="Gene3D" id="3.30.465.10">
    <property type="match status" value="1"/>
</dbReference>
<evidence type="ECO:0000256" key="15">
    <source>
        <dbReference type="ARBA" id="ARBA00023316"/>
    </source>
</evidence>
<comment type="cofactor">
    <cofactor evidence="1">
        <name>FAD</name>
        <dbReference type="ChEBI" id="CHEBI:57692"/>
    </cofactor>
</comment>
<name>A0A5C7J4Z1_9BACT</name>
<dbReference type="InterPro" id="IPR006094">
    <property type="entry name" value="Oxid_FAD_bind_N"/>
</dbReference>
<dbReference type="GO" id="GO:0071555">
    <property type="term" value="P:cell wall organization"/>
    <property type="evidence" value="ECO:0007669"/>
    <property type="project" value="UniProtKB-KW"/>
</dbReference>
<evidence type="ECO:0000256" key="1">
    <source>
        <dbReference type="ARBA" id="ARBA00001974"/>
    </source>
</evidence>
<evidence type="ECO:0000256" key="8">
    <source>
        <dbReference type="ARBA" id="ARBA00022630"/>
    </source>
</evidence>
<evidence type="ECO:0000256" key="4">
    <source>
        <dbReference type="ARBA" id="ARBA00004752"/>
    </source>
</evidence>
<comment type="catalytic activity">
    <reaction evidence="16">
        <text>UDP-N-acetyl-alpha-D-muramate + NADP(+) = UDP-N-acetyl-3-O-(1-carboxyvinyl)-alpha-D-glucosamine + NADPH + H(+)</text>
        <dbReference type="Rhea" id="RHEA:12248"/>
        <dbReference type="ChEBI" id="CHEBI:15378"/>
        <dbReference type="ChEBI" id="CHEBI:57783"/>
        <dbReference type="ChEBI" id="CHEBI:58349"/>
        <dbReference type="ChEBI" id="CHEBI:68483"/>
        <dbReference type="ChEBI" id="CHEBI:70757"/>
        <dbReference type="EC" id="1.3.1.98"/>
    </reaction>
</comment>
<proteinExistence type="inferred from homology"/>
<feature type="non-terminal residue" evidence="19">
    <location>
        <position position="1"/>
    </location>
</feature>
<keyword evidence="11" id="KW-0133">Cell shape</keyword>
<evidence type="ECO:0000256" key="11">
    <source>
        <dbReference type="ARBA" id="ARBA00022960"/>
    </source>
</evidence>
<dbReference type="InterPro" id="IPR011601">
    <property type="entry name" value="MurB_C"/>
</dbReference>
<keyword evidence="8" id="KW-0285">Flavoprotein</keyword>
<dbReference type="InterPro" id="IPR016166">
    <property type="entry name" value="FAD-bd_PCMH"/>
</dbReference>
<dbReference type="PANTHER" id="PTHR21071:SF4">
    <property type="entry name" value="UDP-N-ACETYLENOLPYRUVOYLGLUCOSAMINE REDUCTASE"/>
    <property type="match status" value="1"/>
</dbReference>
<evidence type="ECO:0000256" key="17">
    <source>
        <dbReference type="NCBIfam" id="TIGR00179"/>
    </source>
</evidence>
<dbReference type="InterPro" id="IPR036318">
    <property type="entry name" value="FAD-bd_PCMH-like_sf"/>
</dbReference>
<dbReference type="EMBL" id="SSDS01000089">
    <property type="protein sequence ID" value="TXG75982.1"/>
    <property type="molecule type" value="Genomic_DNA"/>
</dbReference>
<dbReference type="InterPro" id="IPR016169">
    <property type="entry name" value="FAD-bd_PCMH_sub2"/>
</dbReference>
<dbReference type="AlphaFoldDB" id="A0A5C7J4Z1"/>
<evidence type="ECO:0000256" key="13">
    <source>
        <dbReference type="ARBA" id="ARBA00023002"/>
    </source>
</evidence>
<accession>A0A5C7J4Z1</accession>
<evidence type="ECO:0000256" key="6">
    <source>
        <dbReference type="ARBA" id="ARBA00022490"/>
    </source>
</evidence>
<dbReference type="PROSITE" id="PS51387">
    <property type="entry name" value="FAD_PCMH"/>
    <property type="match status" value="1"/>
</dbReference>